<feature type="transmembrane region" description="Helical" evidence="2">
    <location>
        <begin position="12"/>
        <end position="29"/>
    </location>
</feature>
<protein>
    <submittedName>
        <fullName evidence="3">Uncharacterized protein</fullName>
    </submittedName>
</protein>
<evidence type="ECO:0000313" key="4">
    <source>
        <dbReference type="Proteomes" id="UP000019151"/>
    </source>
</evidence>
<gene>
    <name evidence="3" type="ORF">J421_5446</name>
</gene>
<proteinExistence type="predicted"/>
<dbReference type="KEGG" id="gba:J421_5446"/>
<reference evidence="3 4" key="1">
    <citation type="journal article" date="2014" name="Genome Announc.">
        <title>Genome Sequence and Methylome of Soil Bacterium Gemmatirosa kalamazoonensis KBS708T, a Member of the Rarely Cultivated Gemmatimonadetes Phylum.</title>
        <authorList>
            <person name="Debruyn J.M."/>
            <person name="Radosevich M."/>
            <person name="Wommack K.E."/>
            <person name="Polson S.W."/>
            <person name="Hauser L.J."/>
            <person name="Fawaz M.N."/>
            <person name="Korlach J."/>
            <person name="Tsai Y.C."/>
        </authorList>
    </citation>
    <scope>NUCLEOTIDE SEQUENCE [LARGE SCALE GENOMIC DNA]</scope>
    <source>
        <strain evidence="3 4">KBS708</strain>
        <plasmid evidence="4">Plasmid 1</plasmid>
    </source>
</reference>
<feature type="region of interest" description="Disordered" evidence="1">
    <location>
        <begin position="59"/>
        <end position="81"/>
    </location>
</feature>
<dbReference type="EMBL" id="CP007129">
    <property type="protein sequence ID" value="AHG92981.1"/>
    <property type="molecule type" value="Genomic_DNA"/>
</dbReference>
<evidence type="ECO:0000313" key="3">
    <source>
        <dbReference type="EMBL" id="AHG92981.1"/>
    </source>
</evidence>
<keyword evidence="2" id="KW-0472">Membrane</keyword>
<keyword evidence="2" id="KW-1133">Transmembrane helix</keyword>
<keyword evidence="2" id="KW-0812">Transmembrane</keyword>
<evidence type="ECO:0000256" key="2">
    <source>
        <dbReference type="SAM" id="Phobius"/>
    </source>
</evidence>
<keyword evidence="4" id="KW-1185">Reference proteome</keyword>
<sequence length="81" mass="9512">MARSWRPLVQGWLGTAVLELLLYGFARFLPPVEDMLRPVYVIALLPGLVGTWRWLRPRGSRDRRTTDRRVSPRRTDEPPDR</sequence>
<dbReference type="Proteomes" id="UP000019151">
    <property type="component" value="Plasmid 1"/>
</dbReference>
<evidence type="ECO:0000256" key="1">
    <source>
        <dbReference type="SAM" id="MobiDB-lite"/>
    </source>
</evidence>
<dbReference type="HOGENOM" id="CLU_2568980_0_0_0"/>
<dbReference type="InParanoid" id="W0RQH9"/>
<keyword evidence="3" id="KW-0614">Plasmid</keyword>
<geneLocation type="plasmid" evidence="3 4">
    <name>1</name>
</geneLocation>
<dbReference type="RefSeq" id="WP_025414297.1">
    <property type="nucleotide sequence ID" value="NZ_CP007129.1"/>
</dbReference>
<dbReference type="AlphaFoldDB" id="W0RQH9"/>
<name>W0RQH9_9BACT</name>
<accession>W0RQH9</accession>
<feature type="transmembrane region" description="Helical" evidence="2">
    <location>
        <begin position="35"/>
        <end position="55"/>
    </location>
</feature>
<organism evidence="3 4">
    <name type="scientific">Gemmatirosa kalamazoonensis</name>
    <dbReference type="NCBI Taxonomy" id="861299"/>
    <lineage>
        <taxon>Bacteria</taxon>
        <taxon>Pseudomonadati</taxon>
        <taxon>Gemmatimonadota</taxon>
        <taxon>Gemmatimonadia</taxon>
        <taxon>Gemmatimonadales</taxon>
        <taxon>Gemmatimonadaceae</taxon>
        <taxon>Gemmatirosa</taxon>
    </lineage>
</organism>